<dbReference type="GO" id="GO:0006366">
    <property type="term" value="P:transcription by RNA polymerase II"/>
    <property type="evidence" value="ECO:0007669"/>
    <property type="project" value="InterPro"/>
</dbReference>
<evidence type="ECO:0000256" key="2">
    <source>
        <dbReference type="ARBA" id="ARBA00022478"/>
    </source>
</evidence>
<dbReference type="PROSITE" id="PS01154">
    <property type="entry name" value="RNA_POL_L_13KD"/>
    <property type="match status" value="1"/>
</dbReference>
<evidence type="ECO:0000313" key="8">
    <source>
        <dbReference type="EMBL" id="AHL18117.1"/>
    </source>
</evidence>
<comment type="subcellular location">
    <subcellularLocation>
        <location evidence="1">Nucleus</location>
    </subcellularLocation>
</comment>
<evidence type="ECO:0000259" key="7">
    <source>
        <dbReference type="Pfam" id="PF13656"/>
    </source>
</evidence>
<keyword evidence="2 8" id="KW-0240">DNA-directed RNA polymerase</keyword>
<dbReference type="GO" id="GO:0003899">
    <property type="term" value="F:DNA-directed RNA polymerase activity"/>
    <property type="evidence" value="ECO:0007669"/>
    <property type="project" value="InterPro"/>
</dbReference>
<comment type="similarity">
    <text evidence="5">Belongs to the archaeal Rpo11/eukaryotic RPB11/RPC19 RNA polymerase subunit family.</text>
</comment>
<dbReference type="InterPro" id="IPR008193">
    <property type="entry name" value="RNA_pol_Rpb11_13-16kDa_CS"/>
</dbReference>
<organism evidence="8">
    <name type="scientific">Humicola insolens</name>
    <name type="common">Soft-rot fungus</name>
    <dbReference type="NCBI Taxonomy" id="85995"/>
    <lineage>
        <taxon>Eukaryota</taxon>
        <taxon>Fungi</taxon>
        <taxon>Dikarya</taxon>
        <taxon>Ascomycota</taxon>
        <taxon>Pezizomycotina</taxon>
        <taxon>Sordariomycetes</taxon>
        <taxon>Sordariomycetidae</taxon>
        <taxon>Sordariales</taxon>
        <taxon>Chaetomiaceae</taxon>
        <taxon>Mycothermus</taxon>
    </lineage>
</organism>
<evidence type="ECO:0000256" key="1">
    <source>
        <dbReference type="ARBA" id="ARBA00004123"/>
    </source>
</evidence>
<name>W8NMV0_HUMIN</name>
<dbReference type="PANTHER" id="PTHR13946">
    <property type="entry name" value="DNA-DIRECTED RNA POLYMERASE I,II,III"/>
    <property type="match status" value="1"/>
</dbReference>
<dbReference type="AlphaFoldDB" id="W8NMV0"/>
<dbReference type="InterPro" id="IPR037685">
    <property type="entry name" value="RBP11"/>
</dbReference>
<keyword evidence="3" id="KW-0804">Transcription</keyword>
<dbReference type="Pfam" id="PF13656">
    <property type="entry name" value="RNA_pol_L_2"/>
    <property type="match status" value="1"/>
</dbReference>
<evidence type="ECO:0000256" key="3">
    <source>
        <dbReference type="ARBA" id="ARBA00023163"/>
    </source>
</evidence>
<dbReference type="PANTHER" id="PTHR13946:SF16">
    <property type="entry name" value="DNA-DIRECTED RNA POLYMERASE II SUBUNIT RPB11"/>
    <property type="match status" value="1"/>
</dbReference>
<evidence type="ECO:0000256" key="4">
    <source>
        <dbReference type="ARBA" id="ARBA00023242"/>
    </source>
</evidence>
<sequence>MNAPDRFELFVLAEGEKKITEKVVSGMANCSDFLLLKEDHTLGNLLSAYLRMAPHVMFAAYKIGHPNVPEVLIRVQTDGVITPREALVTTCKQLVALYGQLGREFQKELALRKYADQSESAAAAAANDASGSGSGAAGTGAATGLPGQNGL</sequence>
<gene>
    <name evidence="8" type="primary">RPB2</name>
</gene>
<feature type="domain" description="DNA-directed RNA polymerase RBP11-like dimerisation" evidence="7">
    <location>
        <begin position="31"/>
        <end position="102"/>
    </location>
</feature>
<dbReference type="SUPFAM" id="SSF55257">
    <property type="entry name" value="RBP11-like subunits of RNA polymerase"/>
    <property type="match status" value="1"/>
</dbReference>
<dbReference type="InterPro" id="IPR022905">
    <property type="entry name" value="Rpo11-like"/>
</dbReference>
<evidence type="ECO:0000256" key="5">
    <source>
        <dbReference type="ARBA" id="ARBA00025751"/>
    </source>
</evidence>
<dbReference type="CDD" id="cd06926">
    <property type="entry name" value="RNAP_II_RPB11"/>
    <property type="match status" value="1"/>
</dbReference>
<keyword evidence="4" id="KW-0539">Nucleus</keyword>
<dbReference type="EMBL" id="KF958015">
    <property type="protein sequence ID" value="AHL18117.1"/>
    <property type="molecule type" value="Genomic_DNA"/>
</dbReference>
<dbReference type="HAMAP" id="MF_00261">
    <property type="entry name" value="RNApol_arch_Rpo11"/>
    <property type="match status" value="1"/>
</dbReference>
<dbReference type="GO" id="GO:0005665">
    <property type="term" value="C:RNA polymerase II, core complex"/>
    <property type="evidence" value="ECO:0007669"/>
    <property type="project" value="InterPro"/>
</dbReference>
<dbReference type="EMBL" id="KF958017">
    <property type="protein sequence ID" value="AHL18119.1"/>
    <property type="molecule type" value="Genomic_DNA"/>
</dbReference>
<dbReference type="GO" id="GO:0046983">
    <property type="term" value="F:protein dimerization activity"/>
    <property type="evidence" value="ECO:0007669"/>
    <property type="project" value="InterPro"/>
</dbReference>
<proteinExistence type="inferred from homology"/>
<dbReference type="GO" id="GO:0003677">
    <property type="term" value="F:DNA binding"/>
    <property type="evidence" value="ECO:0007669"/>
    <property type="project" value="InterPro"/>
</dbReference>
<dbReference type="Gene3D" id="3.30.1360.10">
    <property type="entry name" value="RNA polymerase, RBP11-like subunit"/>
    <property type="match status" value="1"/>
</dbReference>
<feature type="region of interest" description="Disordered" evidence="6">
    <location>
        <begin position="126"/>
        <end position="151"/>
    </location>
</feature>
<reference evidence="8" key="1">
    <citation type="submission" date="2013-12" db="EMBL/GenBank/DDBJ databases">
        <authorList>
            <person name="Tsang A."/>
        </authorList>
    </citation>
    <scope>NUCLEOTIDE SEQUENCE</scope>
    <source>
        <strain evidence="8">CBS 621.91</strain>
        <strain evidence="9">CBS 623.91</strain>
    </source>
</reference>
<evidence type="ECO:0000256" key="6">
    <source>
        <dbReference type="SAM" id="MobiDB-lite"/>
    </source>
</evidence>
<protein>
    <submittedName>
        <fullName evidence="8">DNA-directed RNA polymerase subunit 2</fullName>
    </submittedName>
</protein>
<dbReference type="InterPro" id="IPR009025">
    <property type="entry name" value="RBP11-like_dimer"/>
</dbReference>
<accession>W8NMV0</accession>
<evidence type="ECO:0000313" key="9">
    <source>
        <dbReference type="EMBL" id="AHL18119.1"/>
    </source>
</evidence>
<dbReference type="InterPro" id="IPR036603">
    <property type="entry name" value="RBP11-like"/>
</dbReference>